<feature type="compositionally biased region" description="Basic residues" evidence="1">
    <location>
        <begin position="43"/>
        <end position="54"/>
    </location>
</feature>
<evidence type="ECO:0000313" key="2">
    <source>
        <dbReference type="EMBL" id="KTB05741.1"/>
    </source>
</evidence>
<comment type="caution">
    <text evidence="2">The sequence shown here is derived from an EMBL/GenBank/DDBJ whole genome shotgun (WGS) entry which is preliminary data.</text>
</comment>
<reference evidence="2 3" key="1">
    <citation type="submission" date="2015-10" db="EMBL/GenBank/DDBJ databases">
        <title>Draft genomes sequences of Candida glabrata isolates 1A, 1B, 2A, 2B, 3A and 3B.</title>
        <authorList>
            <person name="Haavelsrud O.E."/>
            <person name="Gaustad P."/>
        </authorList>
    </citation>
    <scope>NUCLEOTIDE SEQUENCE [LARGE SCALE GENOMIC DNA]</scope>
    <source>
        <strain evidence="2">910700640</strain>
    </source>
</reference>
<organism evidence="2 3">
    <name type="scientific">Candida glabrata</name>
    <name type="common">Yeast</name>
    <name type="synonym">Torulopsis glabrata</name>
    <dbReference type="NCBI Taxonomy" id="5478"/>
    <lineage>
        <taxon>Eukaryota</taxon>
        <taxon>Fungi</taxon>
        <taxon>Dikarya</taxon>
        <taxon>Ascomycota</taxon>
        <taxon>Saccharomycotina</taxon>
        <taxon>Saccharomycetes</taxon>
        <taxon>Saccharomycetales</taxon>
        <taxon>Saccharomycetaceae</taxon>
        <taxon>Nakaseomyces</taxon>
    </lineage>
</organism>
<sequence>MTQIRDLSQNTTNDPQSHMNYSTNIPENTMRVTKEDSHEQNSHHGRKPRKSRHSHGSDSSQQDTDYQIFKHHYSIPENKKESVSNILNDLNLGSSTDSSDINGSGIDSKRSSNSISTARRSSVKDIQWMRQLLNPRSSFSGTSGNEPSIANPRNGSVETRSTYTSTSSNGSIAESSKCWVTVIDNDSMVPAVVVLQRSLQRCGSKYELVVLHPSSYNPEHLHEYGVRTTVAFNQCMPPFLLMTQDNSNRSIDVDLNLVHSNWNKLSIFTSLVGTYDLICYISPSCMILQSIDDLLDSKEIFDEIDNEMCVLLTNQDSQNPNSNDPQIIIFKPNNEVSLCIKEFFTIYGDDKEDKINKSLRLKDLGVLKELFGETWGYISSDNYCRTLMQDEACPTNGAMRIIDFKALKPWEHMKELENIGQESLCHKWWSIFSTQI</sequence>
<gene>
    <name evidence="2" type="ORF">AO440_002594</name>
</gene>
<feature type="compositionally biased region" description="Basic and acidic residues" evidence="1">
    <location>
        <begin position="32"/>
        <end position="42"/>
    </location>
</feature>
<dbReference type="GO" id="GO:0051087">
    <property type="term" value="F:protein-folding chaperone binding"/>
    <property type="evidence" value="ECO:0007669"/>
    <property type="project" value="EnsemblFungi"/>
</dbReference>
<protein>
    <submittedName>
        <fullName evidence="2">IME2-dependent-signaling protein</fullName>
    </submittedName>
</protein>
<dbReference type="Gene3D" id="3.90.550.10">
    <property type="entry name" value="Spore Coat Polysaccharide Biosynthesis Protein SpsA, Chain A"/>
    <property type="match status" value="1"/>
</dbReference>
<feature type="region of interest" description="Disordered" evidence="1">
    <location>
        <begin position="135"/>
        <end position="170"/>
    </location>
</feature>
<accession>A0A0W0D2B8</accession>
<evidence type="ECO:0000256" key="1">
    <source>
        <dbReference type="SAM" id="MobiDB-lite"/>
    </source>
</evidence>
<evidence type="ECO:0000313" key="3">
    <source>
        <dbReference type="Proteomes" id="UP000054886"/>
    </source>
</evidence>
<dbReference type="VEuPathDB" id="FungiDB:GVI51_I05753"/>
<dbReference type="VEuPathDB" id="FungiDB:CAGL0I05962g"/>
<feature type="compositionally biased region" description="Polar residues" evidence="1">
    <location>
        <begin position="1"/>
        <end position="31"/>
    </location>
</feature>
<dbReference type="GO" id="GO:0006457">
    <property type="term" value="P:protein folding"/>
    <property type="evidence" value="ECO:0007669"/>
    <property type="project" value="EnsemblFungi"/>
</dbReference>
<dbReference type="Proteomes" id="UP000054886">
    <property type="component" value="Unassembled WGS sequence"/>
</dbReference>
<dbReference type="SUPFAM" id="SSF53448">
    <property type="entry name" value="Nucleotide-diphospho-sugar transferases"/>
    <property type="match status" value="1"/>
</dbReference>
<dbReference type="InterPro" id="IPR029044">
    <property type="entry name" value="Nucleotide-diphossugar_trans"/>
</dbReference>
<proteinExistence type="predicted"/>
<feature type="compositionally biased region" description="Low complexity" evidence="1">
    <location>
        <begin position="93"/>
        <end position="120"/>
    </location>
</feature>
<dbReference type="InterPro" id="IPR050587">
    <property type="entry name" value="GNT1/Glycosyltrans_8"/>
</dbReference>
<dbReference type="EMBL" id="LLZZ01000112">
    <property type="protein sequence ID" value="KTB05741.1"/>
    <property type="molecule type" value="Genomic_DNA"/>
</dbReference>
<dbReference type="GO" id="GO:0051321">
    <property type="term" value="P:meiotic cell cycle"/>
    <property type="evidence" value="ECO:0007669"/>
    <property type="project" value="EnsemblFungi"/>
</dbReference>
<dbReference type="AlphaFoldDB" id="A0A0W0D2B8"/>
<dbReference type="VEuPathDB" id="FungiDB:GWK60_I01419"/>
<feature type="region of interest" description="Disordered" evidence="1">
    <location>
        <begin position="93"/>
        <end position="122"/>
    </location>
</feature>
<dbReference type="VEuPathDB" id="FungiDB:B1J91_I05962g"/>
<dbReference type="PANTHER" id="PTHR11183">
    <property type="entry name" value="GLYCOGENIN SUBFAMILY MEMBER"/>
    <property type="match status" value="1"/>
</dbReference>
<name>A0A0W0D2B8_CANGB</name>
<feature type="region of interest" description="Disordered" evidence="1">
    <location>
        <begin position="1"/>
        <end position="63"/>
    </location>
</feature>